<sequence>MHSTEQDFRLYRNFDELAEDVLDLAKEILPDKLIYLSSLNDSEQVVLKVSDEREDIAISEGMSAPLENSVCHRIDFKNQQPLLYPNVEQDTESLHLRNLLLDVNIKSYLGLPISQMNGERFGTLCVVDSKSSEYDDHTIQLLQRIVRLFSYYLELERRAYRDPLTDLYNRHYLAGFFEAERTTPGALFFLDLDGFKRVNDTFGHDRGDEVLKEVGNRLRHFVKNQEEAFAVRLGGDEFIIHRTGKLSDSERDQLAKELLQSLSKWEQDDHLSASMGVVLYDATNDVQLPELLRQADQALYRAKQAGKNRYYSC</sequence>
<feature type="domain" description="GGDEF" evidence="1">
    <location>
        <begin position="183"/>
        <end position="313"/>
    </location>
</feature>
<dbReference type="CDD" id="cd01949">
    <property type="entry name" value="GGDEF"/>
    <property type="match status" value="1"/>
</dbReference>
<comment type="caution">
    <text evidence="2">The sequence shown here is derived from an EMBL/GenBank/DDBJ whole genome shotgun (WGS) entry which is preliminary data.</text>
</comment>
<dbReference type="NCBIfam" id="TIGR00254">
    <property type="entry name" value="GGDEF"/>
    <property type="match status" value="1"/>
</dbReference>
<dbReference type="Gene3D" id="3.30.450.40">
    <property type="match status" value="1"/>
</dbReference>
<dbReference type="AlphaFoldDB" id="A0A264W1K7"/>
<dbReference type="SMART" id="SM00065">
    <property type="entry name" value="GAF"/>
    <property type="match status" value="1"/>
</dbReference>
<dbReference type="SMART" id="SM00267">
    <property type="entry name" value="GGDEF"/>
    <property type="match status" value="1"/>
</dbReference>
<gene>
    <name evidence="2" type="ORF">CF394_14660</name>
</gene>
<keyword evidence="3" id="KW-1185">Reference proteome</keyword>
<dbReference type="InterPro" id="IPR052163">
    <property type="entry name" value="DGC-Regulatory_Protein"/>
</dbReference>
<dbReference type="SUPFAM" id="SSF55073">
    <property type="entry name" value="Nucleotide cyclase"/>
    <property type="match status" value="1"/>
</dbReference>
<accession>A0A264W1K7</accession>
<dbReference type="InterPro" id="IPR029787">
    <property type="entry name" value="Nucleotide_cyclase"/>
</dbReference>
<proteinExistence type="predicted"/>
<organism evidence="2 3">
    <name type="scientific">Tetzosporium hominis</name>
    <dbReference type="NCBI Taxonomy" id="2020506"/>
    <lineage>
        <taxon>Bacteria</taxon>
        <taxon>Bacillati</taxon>
        <taxon>Bacillota</taxon>
        <taxon>Bacilli</taxon>
        <taxon>Bacillales</taxon>
        <taxon>Caryophanaceae</taxon>
        <taxon>Tetzosporium</taxon>
    </lineage>
</organism>
<dbReference type="PANTHER" id="PTHR46663">
    <property type="entry name" value="DIGUANYLATE CYCLASE DGCT-RELATED"/>
    <property type="match status" value="1"/>
</dbReference>
<dbReference type="InterPro" id="IPR029016">
    <property type="entry name" value="GAF-like_dom_sf"/>
</dbReference>
<dbReference type="InterPro" id="IPR000160">
    <property type="entry name" value="GGDEF_dom"/>
</dbReference>
<dbReference type="InterPro" id="IPR043128">
    <property type="entry name" value="Rev_trsase/Diguanyl_cyclase"/>
</dbReference>
<dbReference type="InterPro" id="IPR003018">
    <property type="entry name" value="GAF"/>
</dbReference>
<dbReference type="Pfam" id="PF13185">
    <property type="entry name" value="GAF_2"/>
    <property type="match status" value="1"/>
</dbReference>
<protein>
    <submittedName>
        <fullName evidence="2">GGDEF domain-containing protein</fullName>
    </submittedName>
</protein>
<dbReference type="PROSITE" id="PS50887">
    <property type="entry name" value="GGDEF"/>
    <property type="match status" value="1"/>
</dbReference>
<reference evidence="2 3" key="1">
    <citation type="submission" date="2017-07" db="EMBL/GenBank/DDBJ databases">
        <title>Tetzosporium hominis gen.nov. sp.nov.</title>
        <authorList>
            <person name="Tetz G."/>
            <person name="Tetz V."/>
        </authorList>
    </citation>
    <scope>NUCLEOTIDE SEQUENCE [LARGE SCALE GENOMIC DNA]</scope>
    <source>
        <strain evidence="2 3">VT-49</strain>
    </source>
</reference>
<dbReference type="Pfam" id="PF00990">
    <property type="entry name" value="GGDEF"/>
    <property type="match status" value="1"/>
</dbReference>
<evidence type="ECO:0000313" key="2">
    <source>
        <dbReference type="EMBL" id="OZS76927.1"/>
    </source>
</evidence>
<dbReference type="Proteomes" id="UP000217065">
    <property type="component" value="Unassembled WGS sequence"/>
</dbReference>
<evidence type="ECO:0000313" key="3">
    <source>
        <dbReference type="Proteomes" id="UP000217065"/>
    </source>
</evidence>
<dbReference type="RefSeq" id="WP_094944624.1">
    <property type="nucleotide sequence ID" value="NZ_NOKQ01000342.1"/>
</dbReference>
<dbReference type="SUPFAM" id="SSF55781">
    <property type="entry name" value="GAF domain-like"/>
    <property type="match status" value="1"/>
</dbReference>
<dbReference type="Gene3D" id="3.30.70.270">
    <property type="match status" value="1"/>
</dbReference>
<dbReference type="OrthoDB" id="9759607at2"/>
<evidence type="ECO:0000259" key="1">
    <source>
        <dbReference type="PROSITE" id="PS50887"/>
    </source>
</evidence>
<name>A0A264W1K7_9BACL</name>
<dbReference type="EMBL" id="NOKQ01000342">
    <property type="protein sequence ID" value="OZS76927.1"/>
    <property type="molecule type" value="Genomic_DNA"/>
</dbReference>
<dbReference type="PANTHER" id="PTHR46663:SF4">
    <property type="entry name" value="DIGUANYLATE CYCLASE DGCT-RELATED"/>
    <property type="match status" value="1"/>
</dbReference>